<sequence>MRVWCERVSSYLLALLGAHDPLLLRPAGARRL</sequence>
<dbReference type="EMBL" id="UINC01020886">
    <property type="protein sequence ID" value="SVA87267.1"/>
    <property type="molecule type" value="Genomic_DNA"/>
</dbReference>
<organism evidence="1">
    <name type="scientific">marine metagenome</name>
    <dbReference type="NCBI Taxonomy" id="408172"/>
    <lineage>
        <taxon>unclassified sequences</taxon>
        <taxon>metagenomes</taxon>
        <taxon>ecological metagenomes</taxon>
    </lineage>
</organism>
<proteinExistence type="predicted"/>
<evidence type="ECO:0000313" key="1">
    <source>
        <dbReference type="EMBL" id="SVA87267.1"/>
    </source>
</evidence>
<name>A0A381ZET1_9ZZZZ</name>
<reference evidence="1" key="1">
    <citation type="submission" date="2018-05" db="EMBL/GenBank/DDBJ databases">
        <authorList>
            <person name="Lanie J.A."/>
            <person name="Ng W.-L."/>
            <person name="Kazmierczak K.M."/>
            <person name="Andrzejewski T.M."/>
            <person name="Davidsen T.M."/>
            <person name="Wayne K.J."/>
            <person name="Tettelin H."/>
            <person name="Glass J.I."/>
            <person name="Rusch D."/>
            <person name="Podicherti R."/>
            <person name="Tsui H.-C.T."/>
            <person name="Winkler M.E."/>
        </authorList>
    </citation>
    <scope>NUCLEOTIDE SEQUENCE</scope>
</reference>
<dbReference type="AlphaFoldDB" id="A0A381ZET1"/>
<accession>A0A381ZET1</accession>
<gene>
    <name evidence="1" type="ORF">METZ01_LOCUS140121</name>
</gene>
<protein>
    <submittedName>
        <fullName evidence="1">Uncharacterized protein</fullName>
    </submittedName>
</protein>